<protein>
    <recommendedName>
        <fullName evidence="3">Phage virion morphogenesis protein</fullName>
    </recommendedName>
</protein>
<evidence type="ECO:0008006" key="3">
    <source>
        <dbReference type="Google" id="ProtNLM"/>
    </source>
</evidence>
<keyword evidence="2" id="KW-1185">Reference proteome</keyword>
<comment type="caution">
    <text evidence="1">The sequence shown here is derived from an EMBL/GenBank/DDBJ whole genome shotgun (WGS) entry which is preliminary data.</text>
</comment>
<proteinExistence type="predicted"/>
<dbReference type="Pfam" id="PF05069">
    <property type="entry name" value="Phage_tail_S"/>
    <property type="match status" value="1"/>
</dbReference>
<dbReference type="InterPro" id="IPR006522">
    <property type="entry name" value="Phage_virion_morphogenesis"/>
</dbReference>
<organism evidence="1 2">
    <name type="scientific">Thauera phenylacetica B4P</name>
    <dbReference type="NCBI Taxonomy" id="1234382"/>
    <lineage>
        <taxon>Bacteria</taxon>
        <taxon>Pseudomonadati</taxon>
        <taxon>Pseudomonadota</taxon>
        <taxon>Betaproteobacteria</taxon>
        <taxon>Rhodocyclales</taxon>
        <taxon>Zoogloeaceae</taxon>
        <taxon>Thauera</taxon>
    </lineage>
</organism>
<name>N6Z126_9RHOO</name>
<dbReference type="Proteomes" id="UP000013047">
    <property type="component" value="Unassembled WGS sequence"/>
</dbReference>
<dbReference type="EMBL" id="AMXF01000041">
    <property type="protein sequence ID" value="ENO97555.1"/>
    <property type="molecule type" value="Genomic_DNA"/>
</dbReference>
<dbReference type="OrthoDB" id="2081253at2"/>
<evidence type="ECO:0000313" key="1">
    <source>
        <dbReference type="EMBL" id="ENO97555.1"/>
    </source>
</evidence>
<gene>
    <name evidence="1" type="ORF">C667_08128</name>
</gene>
<evidence type="ECO:0000313" key="2">
    <source>
        <dbReference type="Proteomes" id="UP000013047"/>
    </source>
</evidence>
<accession>N6Z126</accession>
<reference evidence="1 2" key="1">
    <citation type="submission" date="2012-09" db="EMBL/GenBank/DDBJ databases">
        <title>Draft Genome Sequences of 6 Strains from Genus Thauera.</title>
        <authorList>
            <person name="Liu B."/>
            <person name="Shapleigh J.P."/>
            <person name="Frostegard A.H."/>
        </authorList>
    </citation>
    <scope>NUCLEOTIDE SEQUENCE [LARGE SCALE GENOMIC DNA]</scope>
    <source>
        <strain evidence="1 2">B4P</strain>
    </source>
</reference>
<dbReference type="RefSeq" id="WP_004360123.1">
    <property type="nucleotide sequence ID" value="NZ_AMXF01000041.1"/>
</dbReference>
<dbReference type="AlphaFoldDB" id="N6Z126"/>
<dbReference type="NCBIfam" id="TIGR01635">
    <property type="entry name" value="tail_comp_S"/>
    <property type="match status" value="1"/>
</dbReference>
<sequence>MPLTITVDTKSITDYLVQVGQRISDHAPLLDRIGQLMENRISDRFETRTDPGGRSWAPWSESTKATYPKDAHGSLLDRYGDLLDGRSHTVRGDSVLVGFDRDYAAWHEFGTKTMPRRGLLFDDPDTRELGRDDRESILELVSDYLKAATL</sequence>